<protein>
    <submittedName>
        <fullName evidence="1">Uncharacterized protein</fullName>
    </submittedName>
</protein>
<comment type="caution">
    <text evidence="1">The sequence shown here is derived from an EMBL/GenBank/DDBJ whole genome shotgun (WGS) entry which is preliminary data.</text>
</comment>
<dbReference type="Proteomes" id="UP000798662">
    <property type="component" value="Chromosome 3"/>
</dbReference>
<name>A0ACC3CFG4_PYRYE</name>
<evidence type="ECO:0000313" key="2">
    <source>
        <dbReference type="Proteomes" id="UP000798662"/>
    </source>
</evidence>
<evidence type="ECO:0000313" key="1">
    <source>
        <dbReference type="EMBL" id="KAK1868603.1"/>
    </source>
</evidence>
<accession>A0ACC3CFG4</accession>
<proteinExistence type="predicted"/>
<organism evidence="1 2">
    <name type="scientific">Pyropia yezoensis</name>
    <name type="common">Susabi-nori</name>
    <name type="synonym">Porphyra yezoensis</name>
    <dbReference type="NCBI Taxonomy" id="2788"/>
    <lineage>
        <taxon>Eukaryota</taxon>
        <taxon>Rhodophyta</taxon>
        <taxon>Bangiophyceae</taxon>
        <taxon>Bangiales</taxon>
        <taxon>Bangiaceae</taxon>
        <taxon>Pyropia</taxon>
    </lineage>
</organism>
<sequence>MTAAAATLGFTVVALLVSAGTYYGTTDWLAAASPLPSTPSSSGSRLAAASTSAPDVAAPRAVRKVVSDASFPPAFEGHGELVSDPGVRCAVSDTYRFIYIVVQKAGSSSVRDYLVRSLCGSPRLGRKLDSNCTAPLLSYRDTGYRFTPCAEVPRAKFSTYYVFSLIRNVWARAGGLPPLPPYVNEVKNARQGAAPPAAWYLPRSALSAADAAAADASGVTAEPSCRDAIARYYAADVAAFGSSFAAMQDWGTVAGGEGNKA</sequence>
<dbReference type="EMBL" id="CM020620">
    <property type="protein sequence ID" value="KAK1868603.1"/>
    <property type="molecule type" value="Genomic_DNA"/>
</dbReference>
<gene>
    <name evidence="1" type="ORF">I4F81_011088</name>
</gene>
<keyword evidence="2" id="KW-1185">Reference proteome</keyword>
<reference evidence="1" key="1">
    <citation type="submission" date="2019-11" db="EMBL/GenBank/DDBJ databases">
        <title>Nori genome reveals adaptations in red seaweeds to the harsh intertidal environment.</title>
        <authorList>
            <person name="Wang D."/>
            <person name="Mao Y."/>
        </authorList>
    </citation>
    <scope>NUCLEOTIDE SEQUENCE</scope>
    <source>
        <tissue evidence="1">Gametophyte</tissue>
    </source>
</reference>